<keyword evidence="2" id="KW-1185">Reference proteome</keyword>
<organism evidence="1 2">
    <name type="scientific">Streptomyces pathocidini</name>
    <dbReference type="NCBI Taxonomy" id="1650571"/>
    <lineage>
        <taxon>Bacteria</taxon>
        <taxon>Bacillati</taxon>
        <taxon>Actinomycetota</taxon>
        <taxon>Actinomycetes</taxon>
        <taxon>Kitasatosporales</taxon>
        <taxon>Streptomycetaceae</taxon>
        <taxon>Streptomyces</taxon>
    </lineage>
</organism>
<reference evidence="1 2" key="1">
    <citation type="submission" date="2024-10" db="EMBL/GenBank/DDBJ databases">
        <title>The Natural Products Discovery Center: Release of the First 8490 Sequenced Strains for Exploring Actinobacteria Biosynthetic Diversity.</title>
        <authorList>
            <person name="Kalkreuter E."/>
            <person name="Kautsar S.A."/>
            <person name="Yang D."/>
            <person name="Bader C.D."/>
            <person name="Teijaro C.N."/>
            <person name="Fluegel L."/>
            <person name="Davis C.M."/>
            <person name="Simpson J.R."/>
            <person name="Lauterbach L."/>
            <person name="Steele A.D."/>
            <person name="Gui C."/>
            <person name="Meng S."/>
            <person name="Li G."/>
            <person name="Viehrig K."/>
            <person name="Ye F."/>
            <person name="Su P."/>
            <person name="Kiefer A.F."/>
            <person name="Nichols A."/>
            <person name="Cepeda A.J."/>
            <person name="Yan W."/>
            <person name="Fan B."/>
            <person name="Jiang Y."/>
            <person name="Adhikari A."/>
            <person name="Zheng C.-J."/>
            <person name="Schuster L."/>
            <person name="Cowan T.M."/>
            <person name="Smanski M.J."/>
            <person name="Chevrette M.G."/>
            <person name="De Carvalho L.P.S."/>
            <person name="Shen B."/>
        </authorList>
    </citation>
    <scope>NUCLEOTIDE SEQUENCE [LARGE SCALE GENOMIC DNA]</scope>
    <source>
        <strain evidence="1 2">NPDC020327</strain>
    </source>
</reference>
<comment type="caution">
    <text evidence="1">The sequence shown here is derived from an EMBL/GenBank/DDBJ whole genome shotgun (WGS) entry which is preliminary data.</text>
</comment>
<dbReference type="Proteomes" id="UP001611548">
    <property type="component" value="Unassembled WGS sequence"/>
</dbReference>
<gene>
    <name evidence="1" type="primary">mmpB</name>
    <name evidence="1" type="ORF">ACH429_15885</name>
</gene>
<protein>
    <submittedName>
        <fullName evidence="1">Morphogenic membrane protein MmpB</fullName>
    </submittedName>
</protein>
<evidence type="ECO:0000313" key="2">
    <source>
        <dbReference type="Proteomes" id="UP001611548"/>
    </source>
</evidence>
<dbReference type="EMBL" id="JBIRWE010000006">
    <property type="protein sequence ID" value="MFI1965568.1"/>
    <property type="molecule type" value="Genomic_DNA"/>
</dbReference>
<name>A0ABW7USV8_9ACTN</name>
<dbReference type="InterPro" id="IPR058070">
    <property type="entry name" value="MmpB-like"/>
</dbReference>
<evidence type="ECO:0000313" key="1">
    <source>
        <dbReference type="EMBL" id="MFI1965568.1"/>
    </source>
</evidence>
<proteinExistence type="predicted"/>
<sequence length="41" mass="4562">MLWSDPSDEPSEEWCAAEAKLRRAGKVLAAALMVLMVLLIF</sequence>
<dbReference type="NCBIfam" id="NF047320">
    <property type="entry name" value="morpho_MmpB"/>
    <property type="match status" value="1"/>
</dbReference>
<accession>A0ABW7USV8</accession>
<dbReference type="RefSeq" id="WP_276202486.1">
    <property type="nucleotide sequence ID" value="NZ_JBEZHZ010000006.1"/>
</dbReference>
<dbReference type="Pfam" id="PF26627">
    <property type="entry name" value="MmpB"/>
    <property type="match status" value="1"/>
</dbReference>